<dbReference type="InParanoid" id="I7MEA4"/>
<dbReference type="AlphaFoldDB" id="I7MEA4"/>
<evidence type="ECO:0000313" key="2">
    <source>
        <dbReference type="Proteomes" id="UP000009168"/>
    </source>
</evidence>
<dbReference type="Proteomes" id="UP000009168">
    <property type="component" value="Unassembled WGS sequence"/>
</dbReference>
<reference evidence="2" key="1">
    <citation type="journal article" date="2006" name="PLoS Biol.">
        <title>Macronuclear genome sequence of the ciliate Tetrahymena thermophila, a model eukaryote.</title>
        <authorList>
            <person name="Eisen J.A."/>
            <person name="Coyne R.S."/>
            <person name="Wu M."/>
            <person name="Wu D."/>
            <person name="Thiagarajan M."/>
            <person name="Wortman J.R."/>
            <person name="Badger J.H."/>
            <person name="Ren Q."/>
            <person name="Amedeo P."/>
            <person name="Jones K.M."/>
            <person name="Tallon L.J."/>
            <person name="Delcher A.L."/>
            <person name="Salzberg S.L."/>
            <person name="Silva J.C."/>
            <person name="Haas B.J."/>
            <person name="Majoros W.H."/>
            <person name="Farzad M."/>
            <person name="Carlton J.M."/>
            <person name="Smith R.K. Jr."/>
            <person name="Garg J."/>
            <person name="Pearlman R.E."/>
            <person name="Karrer K.M."/>
            <person name="Sun L."/>
            <person name="Manning G."/>
            <person name="Elde N.C."/>
            <person name="Turkewitz A.P."/>
            <person name="Asai D.J."/>
            <person name="Wilkes D.E."/>
            <person name="Wang Y."/>
            <person name="Cai H."/>
            <person name="Collins K."/>
            <person name="Stewart B.A."/>
            <person name="Lee S.R."/>
            <person name="Wilamowska K."/>
            <person name="Weinberg Z."/>
            <person name="Ruzzo W.L."/>
            <person name="Wloga D."/>
            <person name="Gaertig J."/>
            <person name="Frankel J."/>
            <person name="Tsao C.-C."/>
            <person name="Gorovsky M.A."/>
            <person name="Keeling P.J."/>
            <person name="Waller R.F."/>
            <person name="Patron N.J."/>
            <person name="Cherry J.M."/>
            <person name="Stover N.A."/>
            <person name="Krieger C.J."/>
            <person name="del Toro C."/>
            <person name="Ryder H.F."/>
            <person name="Williamson S.C."/>
            <person name="Barbeau R.A."/>
            <person name="Hamilton E.P."/>
            <person name="Orias E."/>
        </authorList>
    </citation>
    <scope>NUCLEOTIDE SEQUENCE [LARGE SCALE GENOMIC DNA]</scope>
    <source>
        <strain evidence="2">SB210</strain>
    </source>
</reference>
<protein>
    <submittedName>
        <fullName evidence="1">Uncharacterized protein</fullName>
    </submittedName>
</protein>
<accession>I7MEA4</accession>
<evidence type="ECO:0000313" key="1">
    <source>
        <dbReference type="EMBL" id="EAR95953.2"/>
    </source>
</evidence>
<organism evidence="1 2">
    <name type="scientific">Tetrahymena thermophila (strain SB210)</name>
    <dbReference type="NCBI Taxonomy" id="312017"/>
    <lineage>
        <taxon>Eukaryota</taxon>
        <taxon>Sar</taxon>
        <taxon>Alveolata</taxon>
        <taxon>Ciliophora</taxon>
        <taxon>Intramacronucleata</taxon>
        <taxon>Oligohymenophorea</taxon>
        <taxon>Hymenostomatida</taxon>
        <taxon>Tetrahymenina</taxon>
        <taxon>Tetrahymenidae</taxon>
        <taxon>Tetrahymena</taxon>
    </lineage>
</organism>
<sequence length="259" mass="31239">MLINLIQKKILAVSINQHQIIKKLIKIKQGKESKHKKTQMRQQFEQKIRDTSIDFHKSDIKLLLDYLQEKKGHLKIQTEQVFSIRQLQINSELPDEKVELLQIKVYDKKQNIKKCLEIFLTDYVEELVGHLKKYADICSRLFRPAFILKVFDSYYLDEDKIFYVIEYEDFYLQNSSSQTNQQIVFDSVNLIRQFMSYYQCENEDEDYNFQLAKIQFQIQFAFIQQENSQFQVKLNAVNPILFSNMSMLQLRFKFNDEFY</sequence>
<dbReference type="GeneID" id="7841048"/>
<dbReference type="RefSeq" id="XP_001016198.2">
    <property type="nucleotide sequence ID" value="XM_001016198.2"/>
</dbReference>
<dbReference type="KEGG" id="tet:TTHERM_00125190"/>
<proteinExistence type="predicted"/>
<dbReference type="EMBL" id="GG662699">
    <property type="protein sequence ID" value="EAR95953.2"/>
    <property type="molecule type" value="Genomic_DNA"/>
</dbReference>
<keyword evidence="2" id="KW-1185">Reference proteome</keyword>
<gene>
    <name evidence="1" type="ORF">TTHERM_00125190</name>
</gene>
<name>I7MEA4_TETTS</name>